<reference evidence="2" key="2">
    <citation type="journal article" date="2015" name="Fish Shellfish Immunol.">
        <title>Early steps in the European eel (Anguilla anguilla)-Vibrio vulnificus interaction in the gills: Role of the RtxA13 toxin.</title>
        <authorList>
            <person name="Callol A."/>
            <person name="Pajuelo D."/>
            <person name="Ebbesson L."/>
            <person name="Teles M."/>
            <person name="MacKenzie S."/>
            <person name="Amaro C."/>
        </authorList>
    </citation>
    <scope>NUCLEOTIDE SEQUENCE</scope>
</reference>
<sequence>MDLWQSRLEPIHDIGSCLGPMIARYIINIYIIYNFGLGGLFRVPRRLGPLLSLVLVSSRT</sequence>
<reference evidence="2" key="1">
    <citation type="submission" date="2014-11" db="EMBL/GenBank/DDBJ databases">
        <authorList>
            <person name="Amaro Gonzalez C."/>
        </authorList>
    </citation>
    <scope>NUCLEOTIDE SEQUENCE</scope>
</reference>
<keyword evidence="1" id="KW-0812">Transmembrane</keyword>
<dbReference type="AlphaFoldDB" id="A0A0E9WPF4"/>
<name>A0A0E9WPF4_ANGAN</name>
<dbReference type="EMBL" id="GBXM01016396">
    <property type="protein sequence ID" value="JAH92181.1"/>
    <property type="molecule type" value="Transcribed_RNA"/>
</dbReference>
<proteinExistence type="predicted"/>
<keyword evidence="1" id="KW-1133">Transmembrane helix</keyword>
<organism evidence="2">
    <name type="scientific">Anguilla anguilla</name>
    <name type="common">European freshwater eel</name>
    <name type="synonym">Muraena anguilla</name>
    <dbReference type="NCBI Taxonomy" id="7936"/>
    <lineage>
        <taxon>Eukaryota</taxon>
        <taxon>Metazoa</taxon>
        <taxon>Chordata</taxon>
        <taxon>Craniata</taxon>
        <taxon>Vertebrata</taxon>
        <taxon>Euteleostomi</taxon>
        <taxon>Actinopterygii</taxon>
        <taxon>Neopterygii</taxon>
        <taxon>Teleostei</taxon>
        <taxon>Anguilliformes</taxon>
        <taxon>Anguillidae</taxon>
        <taxon>Anguilla</taxon>
    </lineage>
</organism>
<feature type="transmembrane region" description="Helical" evidence="1">
    <location>
        <begin position="22"/>
        <end position="41"/>
    </location>
</feature>
<evidence type="ECO:0000313" key="2">
    <source>
        <dbReference type="EMBL" id="JAH92181.1"/>
    </source>
</evidence>
<accession>A0A0E9WPF4</accession>
<protein>
    <submittedName>
        <fullName evidence="2">Uncharacterized protein</fullName>
    </submittedName>
</protein>
<evidence type="ECO:0000256" key="1">
    <source>
        <dbReference type="SAM" id="Phobius"/>
    </source>
</evidence>
<keyword evidence="1" id="KW-0472">Membrane</keyword>